<evidence type="ECO:0000256" key="2">
    <source>
        <dbReference type="SAM" id="MobiDB-lite"/>
    </source>
</evidence>
<dbReference type="AlphaFoldDB" id="A0A0F8W4E6"/>
<feature type="domain" description="CusB-like beta-barrel" evidence="3">
    <location>
        <begin position="251"/>
        <end position="323"/>
    </location>
</feature>
<feature type="domain" description="CzcB N-terminal" evidence="4">
    <location>
        <begin position="38"/>
        <end position="129"/>
    </location>
</feature>
<dbReference type="InterPro" id="IPR051909">
    <property type="entry name" value="MFP_Cation_Efflux"/>
</dbReference>
<dbReference type="Pfam" id="PF25954">
    <property type="entry name" value="Beta-barrel_RND_2"/>
    <property type="match status" value="1"/>
</dbReference>
<name>A0A0F8W4E6_9ZZZZ</name>
<dbReference type="SUPFAM" id="SSF111369">
    <property type="entry name" value="HlyD-like secretion proteins"/>
    <property type="match status" value="1"/>
</dbReference>
<feature type="compositionally biased region" description="Basic and acidic residues" evidence="2">
    <location>
        <begin position="17"/>
        <end position="34"/>
    </location>
</feature>
<accession>A0A0F8W4E6</accession>
<proteinExistence type="predicted"/>
<feature type="non-terminal residue" evidence="5">
    <location>
        <position position="1"/>
    </location>
</feature>
<dbReference type="Pfam" id="PF25971">
    <property type="entry name" value="CzcB_N"/>
    <property type="match status" value="1"/>
</dbReference>
<dbReference type="GO" id="GO:0060003">
    <property type="term" value="P:copper ion export"/>
    <property type="evidence" value="ECO:0007669"/>
    <property type="project" value="TreeGrafter"/>
</dbReference>
<dbReference type="InterPro" id="IPR058792">
    <property type="entry name" value="Beta-barrel_RND_2"/>
</dbReference>
<comment type="caution">
    <text evidence="5">The sequence shown here is derived from an EMBL/GenBank/DDBJ whole genome shotgun (WGS) entry which is preliminary data.</text>
</comment>
<evidence type="ECO:0000259" key="4">
    <source>
        <dbReference type="Pfam" id="PF25971"/>
    </source>
</evidence>
<dbReference type="GO" id="GO:0030288">
    <property type="term" value="C:outer membrane-bounded periplasmic space"/>
    <property type="evidence" value="ECO:0007669"/>
    <property type="project" value="TreeGrafter"/>
</dbReference>
<organism evidence="5">
    <name type="scientific">marine sediment metagenome</name>
    <dbReference type="NCBI Taxonomy" id="412755"/>
    <lineage>
        <taxon>unclassified sequences</taxon>
        <taxon>metagenomes</taxon>
        <taxon>ecological metagenomes</taxon>
    </lineage>
</organism>
<dbReference type="Gene3D" id="2.40.30.170">
    <property type="match status" value="1"/>
</dbReference>
<dbReference type="InterPro" id="IPR058646">
    <property type="entry name" value="CzcB_N"/>
</dbReference>
<dbReference type="Gene3D" id="2.40.50.100">
    <property type="match status" value="1"/>
</dbReference>
<dbReference type="PANTHER" id="PTHR30097">
    <property type="entry name" value="CATION EFFLUX SYSTEM PROTEIN CUSB"/>
    <property type="match status" value="1"/>
</dbReference>
<feature type="region of interest" description="Disordered" evidence="2">
    <location>
        <begin position="17"/>
        <end position="40"/>
    </location>
</feature>
<dbReference type="EMBL" id="LAZR01067431">
    <property type="protein sequence ID" value="KKK51597.1"/>
    <property type="molecule type" value="Genomic_DNA"/>
</dbReference>
<dbReference type="GO" id="GO:0046914">
    <property type="term" value="F:transition metal ion binding"/>
    <property type="evidence" value="ECO:0007669"/>
    <property type="project" value="TreeGrafter"/>
</dbReference>
<dbReference type="PANTHER" id="PTHR30097:SF4">
    <property type="entry name" value="SLR6042 PROTEIN"/>
    <property type="match status" value="1"/>
</dbReference>
<feature type="non-terminal residue" evidence="5">
    <location>
        <position position="343"/>
    </location>
</feature>
<evidence type="ECO:0000256" key="1">
    <source>
        <dbReference type="ARBA" id="ARBA00022448"/>
    </source>
</evidence>
<keyword evidence="1" id="KW-0813">Transport</keyword>
<protein>
    <submittedName>
        <fullName evidence="5">Uncharacterized protein</fullName>
    </submittedName>
</protein>
<evidence type="ECO:0000313" key="5">
    <source>
        <dbReference type="EMBL" id="KKK51597.1"/>
    </source>
</evidence>
<dbReference type="GO" id="GO:0015679">
    <property type="term" value="P:plasma membrane copper ion transport"/>
    <property type="evidence" value="ECO:0007669"/>
    <property type="project" value="TreeGrafter"/>
</dbReference>
<reference evidence="5" key="1">
    <citation type="journal article" date="2015" name="Nature">
        <title>Complex archaea that bridge the gap between prokaryotes and eukaryotes.</title>
        <authorList>
            <person name="Spang A."/>
            <person name="Saw J.H."/>
            <person name="Jorgensen S.L."/>
            <person name="Zaremba-Niedzwiedzka K."/>
            <person name="Martijn J."/>
            <person name="Lind A.E."/>
            <person name="van Eijk R."/>
            <person name="Schleper C."/>
            <person name="Guy L."/>
            <person name="Ettema T.J."/>
        </authorList>
    </citation>
    <scope>NUCLEOTIDE SEQUENCE</scope>
</reference>
<evidence type="ECO:0000259" key="3">
    <source>
        <dbReference type="Pfam" id="PF25954"/>
    </source>
</evidence>
<sequence>VITLWGSVSLYSYAANDHGESDGHSSEQAEEAKGSHGGKLLSDGDFSLELKIFETGVPPEMRLYAYDNGKPIASDNWQANVTLDRLGGDKDQIKFSSELDYQVGNQVIQEPHSYDVKVRAHYENQSYEWQFESHEGRTTISDRQLELAGVETDIAREATLTIKDTLFGVIAAAADSVYRINAPYPGLVETVHVLVGEQVKKGQRLLTLTNTDTLQRYSVKSPTSGEVTERFVNQGDRADGRVLLEIVDLSTVWVEMSAFPESIEKLAVGQPVTVRDLHQHEAATGTISYVAPHMTGGHIARTRAVIDNPDGHWRPGMHIKADIQIASRQVPLAIKASALQSFR</sequence>
<gene>
    <name evidence="5" type="ORF">LCGC14_3113360</name>
</gene>